<dbReference type="Pfam" id="PF02932">
    <property type="entry name" value="Neur_chan_memb"/>
    <property type="match status" value="1"/>
</dbReference>
<dbReference type="InterPro" id="IPR006028">
    <property type="entry name" value="GABAA/Glycine_rcpt"/>
</dbReference>
<dbReference type="AlphaFoldDB" id="A0AAV4APP9"/>
<evidence type="ECO:0000259" key="21">
    <source>
        <dbReference type="Pfam" id="PF02932"/>
    </source>
</evidence>
<feature type="transmembrane region" description="Helical" evidence="18">
    <location>
        <begin position="142"/>
        <end position="164"/>
    </location>
</feature>
<name>A0AAV4APP9_9GAST</name>
<evidence type="ECO:0000259" key="20">
    <source>
        <dbReference type="Pfam" id="PF02931"/>
    </source>
</evidence>
<evidence type="ECO:0000256" key="10">
    <source>
        <dbReference type="ARBA" id="ARBA00023170"/>
    </source>
</evidence>
<feature type="transmembrane region" description="Helical" evidence="18">
    <location>
        <begin position="173"/>
        <end position="190"/>
    </location>
</feature>
<sequence length="346" mass="39833">MATNFPLANLDLDTFYTHTQIYSMDCYFRQVWIDRRLAFNATDEQVSNVSLNLKMLERIWHPDTYFINGGPSYVHTITTPNKFIRLSQDGTILYSQRLTIKANCPMHLEKFPMDSQLCPLYIGSCAHSILTVFFDFRRHTGFFLIQVYLPCCLLVILSWVSFWINREATSDRISLGATTMLTMTFLVLDTRNDLPRVAYSTALDVYVALCFFFVFASIVQFAAVHFFTKYGSADNDFKTTLLLDTDDSDDDEDLEAEDAEDPNRFQPTSQASFRPPNGHTNLRPDSLTACIRKMWTCLLSTRAKRFNKNVRNALGLNSVSKIDQVSRVLFPSAFLGLNIVYWISYW</sequence>
<dbReference type="SUPFAM" id="SSF90112">
    <property type="entry name" value="Neurotransmitter-gated ion-channel transmembrane pore"/>
    <property type="match status" value="1"/>
</dbReference>
<keyword evidence="8 18" id="KW-0472">Membrane</keyword>
<evidence type="ECO:0000256" key="15">
    <source>
        <dbReference type="ARBA" id="ARBA00023286"/>
    </source>
</evidence>
<evidence type="ECO:0000256" key="18">
    <source>
        <dbReference type="RuleBase" id="RU000687"/>
    </source>
</evidence>
<protein>
    <submittedName>
        <fullName evidence="22">Gamma-aminobutyric acid receptor subunit alpha-6</fullName>
    </submittedName>
</protein>
<evidence type="ECO:0000256" key="1">
    <source>
        <dbReference type="ARBA" id="ARBA00022448"/>
    </source>
</evidence>
<keyword evidence="7 18" id="KW-0406">Ion transport</keyword>
<keyword evidence="3 18" id="KW-0812">Transmembrane</keyword>
<dbReference type="PRINTS" id="PR01079">
    <property type="entry name" value="GABAARALPHA"/>
</dbReference>
<feature type="transmembrane region" description="Helical" evidence="18">
    <location>
        <begin position="205"/>
        <end position="228"/>
    </location>
</feature>
<gene>
    <name evidence="22" type="ORF">PoB_003584300</name>
</gene>
<keyword evidence="11" id="KW-0869">Chloride channel</keyword>
<evidence type="ECO:0000256" key="9">
    <source>
        <dbReference type="ARBA" id="ARBA00023157"/>
    </source>
</evidence>
<dbReference type="InterPro" id="IPR006201">
    <property type="entry name" value="Neur_channel"/>
</dbReference>
<dbReference type="GO" id="GO:0005230">
    <property type="term" value="F:extracellular ligand-gated monoatomic ion channel activity"/>
    <property type="evidence" value="ECO:0007669"/>
    <property type="project" value="InterPro"/>
</dbReference>
<evidence type="ECO:0000256" key="19">
    <source>
        <dbReference type="SAM" id="MobiDB-lite"/>
    </source>
</evidence>
<keyword evidence="14" id="KW-0628">Postsynaptic cell membrane</keyword>
<evidence type="ECO:0000256" key="13">
    <source>
        <dbReference type="ARBA" id="ARBA00023214"/>
    </source>
</evidence>
<evidence type="ECO:0000256" key="2">
    <source>
        <dbReference type="ARBA" id="ARBA00022475"/>
    </source>
</evidence>
<evidence type="ECO:0000256" key="11">
    <source>
        <dbReference type="ARBA" id="ARBA00023173"/>
    </source>
</evidence>
<dbReference type="PROSITE" id="PS00236">
    <property type="entry name" value="NEUROTR_ION_CHANNEL"/>
    <property type="match status" value="1"/>
</dbReference>
<accession>A0AAV4APP9</accession>
<dbReference type="InterPro" id="IPR001390">
    <property type="entry name" value="GABAAa_rcpt"/>
</dbReference>
<keyword evidence="23" id="KW-1185">Reference proteome</keyword>
<evidence type="ECO:0000256" key="3">
    <source>
        <dbReference type="ARBA" id="ARBA00022692"/>
    </source>
</evidence>
<evidence type="ECO:0000256" key="16">
    <source>
        <dbReference type="ARBA" id="ARBA00023303"/>
    </source>
</evidence>
<feature type="transmembrane region" description="Helical" evidence="18">
    <location>
        <begin position="328"/>
        <end position="345"/>
    </location>
</feature>
<keyword evidence="5 18" id="KW-1133">Transmembrane helix</keyword>
<evidence type="ECO:0000256" key="17">
    <source>
        <dbReference type="ARBA" id="ARBA00034104"/>
    </source>
</evidence>
<evidence type="ECO:0000313" key="23">
    <source>
        <dbReference type="Proteomes" id="UP000735302"/>
    </source>
</evidence>
<keyword evidence="2" id="KW-1003">Cell membrane</keyword>
<feature type="domain" description="Neurotransmitter-gated ion-channel transmembrane" evidence="21">
    <location>
        <begin position="147"/>
        <end position="229"/>
    </location>
</feature>
<keyword evidence="13" id="KW-0868">Chloride</keyword>
<dbReference type="Gene3D" id="1.20.58.390">
    <property type="entry name" value="Neurotransmitter-gated ion-channel transmembrane domain"/>
    <property type="match status" value="1"/>
</dbReference>
<comment type="caution">
    <text evidence="22">The sequence shown here is derived from an EMBL/GenBank/DDBJ whole genome shotgun (WGS) entry which is preliminary data.</text>
</comment>
<keyword evidence="15" id="KW-1071">Ligand-gated ion channel</keyword>
<evidence type="ECO:0000313" key="22">
    <source>
        <dbReference type="EMBL" id="GFO09338.1"/>
    </source>
</evidence>
<dbReference type="Pfam" id="PF02931">
    <property type="entry name" value="Neur_chan_LBD"/>
    <property type="match status" value="1"/>
</dbReference>
<dbReference type="Proteomes" id="UP000735302">
    <property type="component" value="Unassembled WGS sequence"/>
</dbReference>
<evidence type="ECO:0000256" key="8">
    <source>
        <dbReference type="ARBA" id="ARBA00023136"/>
    </source>
</evidence>
<evidence type="ECO:0000256" key="14">
    <source>
        <dbReference type="ARBA" id="ARBA00023257"/>
    </source>
</evidence>
<dbReference type="InterPro" id="IPR006202">
    <property type="entry name" value="Neur_chan_lig-bd"/>
</dbReference>
<evidence type="ECO:0000256" key="5">
    <source>
        <dbReference type="ARBA" id="ARBA00022989"/>
    </source>
</evidence>
<dbReference type="InterPro" id="IPR038050">
    <property type="entry name" value="Neuro_actylchol_rec"/>
</dbReference>
<evidence type="ECO:0000256" key="6">
    <source>
        <dbReference type="ARBA" id="ARBA00023018"/>
    </source>
</evidence>
<keyword evidence="1 18" id="KW-0813">Transport</keyword>
<dbReference type="PANTHER" id="PTHR18945">
    <property type="entry name" value="NEUROTRANSMITTER GATED ION CHANNEL"/>
    <property type="match status" value="1"/>
</dbReference>
<organism evidence="22 23">
    <name type="scientific">Plakobranchus ocellatus</name>
    <dbReference type="NCBI Taxonomy" id="259542"/>
    <lineage>
        <taxon>Eukaryota</taxon>
        <taxon>Metazoa</taxon>
        <taxon>Spiralia</taxon>
        <taxon>Lophotrochozoa</taxon>
        <taxon>Mollusca</taxon>
        <taxon>Gastropoda</taxon>
        <taxon>Heterobranchia</taxon>
        <taxon>Euthyneura</taxon>
        <taxon>Panpulmonata</taxon>
        <taxon>Sacoglossa</taxon>
        <taxon>Placobranchoidea</taxon>
        <taxon>Plakobranchidae</taxon>
        <taxon>Plakobranchus</taxon>
    </lineage>
</organism>
<dbReference type="InterPro" id="IPR006029">
    <property type="entry name" value="Neurotrans-gated_channel_TM"/>
</dbReference>
<dbReference type="GO" id="GO:0004890">
    <property type="term" value="F:GABA-A receptor activity"/>
    <property type="evidence" value="ECO:0007669"/>
    <property type="project" value="InterPro"/>
</dbReference>
<keyword evidence="16 18" id="KW-0407">Ion channel</keyword>
<dbReference type="SUPFAM" id="SSF63712">
    <property type="entry name" value="Nicotinic receptor ligand binding domain-like"/>
    <property type="match status" value="1"/>
</dbReference>
<keyword evidence="6" id="KW-0770">Synapse</keyword>
<keyword evidence="9" id="KW-1015">Disulfide bond</keyword>
<reference evidence="22 23" key="1">
    <citation type="journal article" date="2021" name="Elife">
        <title>Chloroplast acquisition without the gene transfer in kleptoplastic sea slugs, Plakobranchus ocellatus.</title>
        <authorList>
            <person name="Maeda T."/>
            <person name="Takahashi S."/>
            <person name="Yoshida T."/>
            <person name="Shimamura S."/>
            <person name="Takaki Y."/>
            <person name="Nagai Y."/>
            <person name="Toyoda A."/>
            <person name="Suzuki Y."/>
            <person name="Arimoto A."/>
            <person name="Ishii H."/>
            <person name="Satoh N."/>
            <person name="Nishiyama T."/>
            <person name="Hasebe M."/>
            <person name="Maruyama T."/>
            <person name="Minagawa J."/>
            <person name="Obokata J."/>
            <person name="Shigenobu S."/>
        </authorList>
    </citation>
    <scope>NUCLEOTIDE SEQUENCE [LARGE SCALE GENOMIC DNA]</scope>
</reference>
<dbReference type="CDD" id="cd19049">
    <property type="entry name" value="LGIC_TM_anion"/>
    <property type="match status" value="1"/>
</dbReference>
<keyword evidence="12" id="KW-0325">Glycoprotein</keyword>
<evidence type="ECO:0000256" key="12">
    <source>
        <dbReference type="ARBA" id="ARBA00023180"/>
    </source>
</evidence>
<dbReference type="GO" id="GO:0005254">
    <property type="term" value="F:chloride channel activity"/>
    <property type="evidence" value="ECO:0007669"/>
    <property type="project" value="UniProtKB-KW"/>
</dbReference>
<feature type="region of interest" description="Disordered" evidence="19">
    <location>
        <begin position="248"/>
        <end position="280"/>
    </location>
</feature>
<proteinExistence type="inferred from homology"/>
<keyword evidence="10 22" id="KW-0675">Receptor</keyword>
<dbReference type="Gene3D" id="2.70.170.10">
    <property type="entry name" value="Neurotransmitter-gated ion-channel ligand-binding domain"/>
    <property type="match status" value="1"/>
</dbReference>
<keyword evidence="4" id="KW-0732">Signal</keyword>
<feature type="compositionally biased region" description="Acidic residues" evidence="19">
    <location>
        <begin position="248"/>
        <end position="260"/>
    </location>
</feature>
<dbReference type="InterPro" id="IPR036734">
    <property type="entry name" value="Neur_chan_lig-bd_sf"/>
</dbReference>
<comment type="subcellular location">
    <subcellularLocation>
        <location evidence="17">Postsynaptic cell membrane</location>
        <topology evidence="17">Multi-pass membrane protein</topology>
    </subcellularLocation>
</comment>
<feature type="domain" description="Neurotransmitter-gated ion-channel ligand-binding" evidence="20">
    <location>
        <begin position="17"/>
        <end position="137"/>
    </location>
</feature>
<dbReference type="GO" id="GO:0034707">
    <property type="term" value="C:chloride channel complex"/>
    <property type="evidence" value="ECO:0007669"/>
    <property type="project" value="UniProtKB-KW"/>
</dbReference>
<dbReference type="EMBL" id="BLXT01004061">
    <property type="protein sequence ID" value="GFO09338.1"/>
    <property type="molecule type" value="Genomic_DNA"/>
</dbReference>
<comment type="similarity">
    <text evidence="18">Belongs to the ligand-gated ion channel (TC 1.A.9) family.</text>
</comment>
<dbReference type="InterPro" id="IPR018000">
    <property type="entry name" value="Neurotransmitter_ion_chnl_CS"/>
</dbReference>
<evidence type="ECO:0000256" key="4">
    <source>
        <dbReference type="ARBA" id="ARBA00022729"/>
    </source>
</evidence>
<dbReference type="InterPro" id="IPR036719">
    <property type="entry name" value="Neuro-gated_channel_TM_sf"/>
</dbReference>
<dbReference type="GO" id="GO:0045211">
    <property type="term" value="C:postsynaptic membrane"/>
    <property type="evidence" value="ECO:0007669"/>
    <property type="project" value="UniProtKB-SubCell"/>
</dbReference>
<evidence type="ECO:0000256" key="7">
    <source>
        <dbReference type="ARBA" id="ARBA00023065"/>
    </source>
</evidence>
<dbReference type="PRINTS" id="PR00253">
    <property type="entry name" value="GABAARECEPTR"/>
</dbReference>
<dbReference type="PRINTS" id="PR00252">
    <property type="entry name" value="NRIONCHANNEL"/>
</dbReference>